<dbReference type="Proteomes" id="UP000015104">
    <property type="component" value="Unassembled WGS sequence"/>
</dbReference>
<dbReference type="GO" id="GO:0032266">
    <property type="term" value="F:phosphatidylinositol-3-phosphate binding"/>
    <property type="evidence" value="ECO:0007669"/>
    <property type="project" value="UniProtKB-UniRule"/>
</dbReference>
<dbReference type="InterPro" id="IPR036388">
    <property type="entry name" value="WH-like_DNA-bd_sf"/>
</dbReference>
<gene>
    <name evidence="7" type="primary">107361090</name>
</gene>
<dbReference type="FunFam" id="1.10.10.10:FF:000416">
    <property type="entry name" value="Vacuolar protein-sorting-associated protein 36"/>
    <property type="match status" value="1"/>
</dbReference>
<dbReference type="eggNOG" id="KOG2760">
    <property type="taxonomic scope" value="Eukaryota"/>
</dbReference>
<dbReference type="OMA" id="CRDESIQ"/>
<reference evidence="7" key="2">
    <citation type="submission" date="2015-06" db="UniProtKB">
        <authorList>
            <consortium name="EnsemblMetazoa"/>
        </authorList>
    </citation>
    <scope>IDENTIFICATION</scope>
</reference>
<dbReference type="KEGG" id="tut:107361090"/>
<dbReference type="EMBL" id="CAEY01001815">
    <property type="status" value="NOT_ANNOTATED_CDS"/>
    <property type="molecule type" value="Genomic_DNA"/>
</dbReference>
<dbReference type="PANTHER" id="PTHR13128">
    <property type="entry name" value="VACUOLAR PROTEIN-SORTING-ASSOCIATED PROTEIN 36"/>
    <property type="match status" value="1"/>
</dbReference>
<keyword evidence="6" id="KW-0967">Endosome</keyword>
<evidence type="ECO:0000256" key="5">
    <source>
        <dbReference type="ARBA" id="ARBA00022927"/>
    </source>
</evidence>
<comment type="subcellular location">
    <subcellularLocation>
        <location evidence="6">Cytoplasm</location>
    </subcellularLocation>
    <subcellularLocation>
        <location evidence="6">Endosome</location>
    </subcellularLocation>
</comment>
<keyword evidence="4 6" id="KW-0963">Cytoplasm</keyword>
<evidence type="ECO:0000256" key="2">
    <source>
        <dbReference type="ARBA" id="ARBA00017953"/>
    </source>
</evidence>
<dbReference type="Gene3D" id="1.10.10.10">
    <property type="entry name" value="Winged helix-like DNA-binding domain superfamily/Winged helix DNA-binding domain"/>
    <property type="match status" value="2"/>
</dbReference>
<dbReference type="InterPro" id="IPR036390">
    <property type="entry name" value="WH_DNA-bd_sf"/>
</dbReference>
<dbReference type="GO" id="GO:0043328">
    <property type="term" value="P:protein transport to vacuole involved in ubiquitin-dependent protein catabolic process via the multivesicular body sorting pathway"/>
    <property type="evidence" value="ECO:0007669"/>
    <property type="project" value="UniProtKB-UniRule"/>
</dbReference>
<evidence type="ECO:0000313" key="8">
    <source>
        <dbReference type="Proteomes" id="UP000015104"/>
    </source>
</evidence>
<protein>
    <recommendedName>
        <fullName evidence="2 6">Vacuolar protein-sorting-associated protein 36</fullName>
    </recommendedName>
    <alternativeName>
        <fullName evidence="6">ESCRT-II complex subunit VPS36</fullName>
    </alternativeName>
</protein>
<evidence type="ECO:0000256" key="3">
    <source>
        <dbReference type="ARBA" id="ARBA00022448"/>
    </source>
</evidence>
<evidence type="ECO:0000256" key="1">
    <source>
        <dbReference type="ARBA" id="ARBA00009697"/>
    </source>
</evidence>
<accession>T1K803</accession>
<organism evidence="7 8">
    <name type="scientific">Tetranychus urticae</name>
    <name type="common">Two-spotted spider mite</name>
    <dbReference type="NCBI Taxonomy" id="32264"/>
    <lineage>
        <taxon>Eukaryota</taxon>
        <taxon>Metazoa</taxon>
        <taxon>Ecdysozoa</taxon>
        <taxon>Arthropoda</taxon>
        <taxon>Chelicerata</taxon>
        <taxon>Arachnida</taxon>
        <taxon>Acari</taxon>
        <taxon>Acariformes</taxon>
        <taxon>Trombidiformes</taxon>
        <taxon>Prostigmata</taxon>
        <taxon>Eleutherengona</taxon>
        <taxon>Raphignathae</taxon>
        <taxon>Tetranychoidea</taxon>
        <taxon>Tetranychidae</taxon>
        <taxon>Tetranychus</taxon>
    </lineage>
</organism>
<dbReference type="GO" id="GO:0043130">
    <property type="term" value="F:ubiquitin binding"/>
    <property type="evidence" value="ECO:0007669"/>
    <property type="project" value="UniProtKB-UniRule"/>
</dbReference>
<evidence type="ECO:0000256" key="4">
    <source>
        <dbReference type="ARBA" id="ARBA00022490"/>
    </source>
</evidence>
<evidence type="ECO:0000256" key="6">
    <source>
        <dbReference type="RuleBase" id="RU367095"/>
    </source>
</evidence>
<dbReference type="STRING" id="32264.T1K803"/>
<dbReference type="GO" id="GO:0031902">
    <property type="term" value="C:late endosome membrane"/>
    <property type="evidence" value="ECO:0007669"/>
    <property type="project" value="UniProtKB-UniRule"/>
</dbReference>
<name>T1K803_TETUR</name>
<dbReference type="SUPFAM" id="SSF46785">
    <property type="entry name" value="Winged helix' DNA-binding domain"/>
    <property type="match status" value="2"/>
</dbReference>
<dbReference type="EnsemblMetazoa" id="tetur06g06220.1">
    <property type="protein sequence ID" value="tetur06g06220.1"/>
    <property type="gene ID" value="tetur06g06220"/>
</dbReference>
<dbReference type="Gene3D" id="6.10.140.260">
    <property type="match status" value="1"/>
</dbReference>
<comment type="subunit">
    <text evidence="6">Component of the endosomal sorting complex required for transport II (ESCRT-II).</text>
</comment>
<dbReference type="Pfam" id="PF04157">
    <property type="entry name" value="EAP30"/>
    <property type="match status" value="1"/>
</dbReference>
<keyword evidence="3 6" id="KW-0813">Transport</keyword>
<reference evidence="8" key="1">
    <citation type="submission" date="2011-08" db="EMBL/GenBank/DDBJ databases">
        <authorList>
            <person name="Rombauts S."/>
        </authorList>
    </citation>
    <scope>NUCLEOTIDE SEQUENCE</scope>
    <source>
        <strain evidence="8">London</strain>
    </source>
</reference>
<dbReference type="OrthoDB" id="271448at2759"/>
<evidence type="ECO:0000313" key="7">
    <source>
        <dbReference type="EnsemblMetazoa" id="tetur06g06220.1"/>
    </source>
</evidence>
<dbReference type="HOGENOM" id="CLU_015433_1_0_1"/>
<dbReference type="GO" id="GO:0000814">
    <property type="term" value="C:ESCRT II complex"/>
    <property type="evidence" value="ECO:0007669"/>
    <property type="project" value="UniProtKB-UniRule"/>
</dbReference>
<dbReference type="InterPro" id="IPR037855">
    <property type="entry name" value="Vps36"/>
</dbReference>
<comment type="function">
    <text evidence="6">Component of the ESCRT-II complex (endosomal sorting complex required for transport II), which is required for multivesicular body (MVB) formation and sorting of endosomal cargo proteins into MVBs.</text>
</comment>
<proteinExistence type="inferred from homology"/>
<sequence>MSHGIAGIERKIKQQQAETDKNINEAFQDLSRLMEKASDMARLAQGMVQRLKEKGNKEISQDETVLFKSYLLNLGINEGLEDLVTREKYANDSHYYRDLGKQVALVIKPMIEKSDGIMALTDVFCAVNRSRGLDLISSEDLLNACYTLKNQKLGYSLFKYDSGLMVIQADNFNQENLNKETLKVIEETCSDTVSPGLTAHQLALRLGISLSLARQRLLNCENQGFACRDESIQGLAFFPNKFLCQ</sequence>
<keyword evidence="5 6" id="KW-0653">Protein transport</keyword>
<comment type="similarity">
    <text evidence="1 6">Belongs to the VPS36 family.</text>
</comment>
<dbReference type="AlphaFoldDB" id="T1K803"/>
<dbReference type="PANTHER" id="PTHR13128:SF12">
    <property type="entry name" value="VACUOLAR PROTEIN-SORTING-ASSOCIATED PROTEIN 36"/>
    <property type="match status" value="1"/>
</dbReference>
<keyword evidence="8" id="KW-1185">Reference proteome</keyword>
<dbReference type="InterPro" id="IPR040608">
    <property type="entry name" value="Snf8/Vps36"/>
</dbReference>